<dbReference type="Proteomes" id="UP000444721">
    <property type="component" value="Unassembled WGS sequence"/>
</dbReference>
<feature type="compositionally biased region" description="Polar residues" evidence="1">
    <location>
        <begin position="525"/>
        <end position="539"/>
    </location>
</feature>
<dbReference type="VEuPathDB" id="AmoebaDB:NfTy_092310"/>
<feature type="compositionally biased region" description="Polar residues" evidence="1">
    <location>
        <begin position="600"/>
        <end position="610"/>
    </location>
</feature>
<feature type="region of interest" description="Disordered" evidence="1">
    <location>
        <begin position="438"/>
        <end position="470"/>
    </location>
</feature>
<dbReference type="VEuPathDB" id="AmoebaDB:NF0072740"/>
<gene>
    <name evidence="2" type="ORF">FDP41_008580</name>
</gene>
<feature type="compositionally biased region" description="Polar residues" evidence="1">
    <location>
        <begin position="671"/>
        <end position="724"/>
    </location>
</feature>
<keyword evidence="3" id="KW-1185">Reference proteome</keyword>
<feature type="compositionally biased region" description="Low complexity" evidence="1">
    <location>
        <begin position="725"/>
        <end position="736"/>
    </location>
</feature>
<evidence type="ECO:0000256" key="1">
    <source>
        <dbReference type="SAM" id="MobiDB-lite"/>
    </source>
</evidence>
<protein>
    <submittedName>
        <fullName evidence="2">Uncharacterized protein</fullName>
    </submittedName>
</protein>
<feature type="compositionally biased region" description="Low complexity" evidence="1">
    <location>
        <begin position="644"/>
        <end position="656"/>
    </location>
</feature>
<feature type="region of interest" description="Disordered" evidence="1">
    <location>
        <begin position="158"/>
        <end position="225"/>
    </location>
</feature>
<dbReference type="GeneID" id="68115798"/>
<dbReference type="VEuPathDB" id="AmoebaDB:FDP41_008580"/>
<evidence type="ECO:0000313" key="2">
    <source>
        <dbReference type="EMBL" id="KAF0973373.1"/>
    </source>
</evidence>
<feature type="compositionally biased region" description="Polar residues" evidence="1">
    <location>
        <begin position="549"/>
        <end position="582"/>
    </location>
</feature>
<comment type="caution">
    <text evidence="2">The sequence shown here is derived from an EMBL/GenBank/DDBJ whole genome shotgun (WGS) entry which is preliminary data.</text>
</comment>
<feature type="region of interest" description="Disordered" evidence="1">
    <location>
        <begin position="525"/>
        <end position="610"/>
    </location>
</feature>
<dbReference type="OrthoDB" id="10683271at2759"/>
<feature type="compositionally biased region" description="Low complexity" evidence="1">
    <location>
        <begin position="438"/>
        <end position="447"/>
    </location>
</feature>
<sequence length="787" mass="87339">MNPPAEPPQDSQQRKKNPLHSTMMSAGMNSLQSLSSSSLIGNVNHSQFTKSSASLEGGSSSSFDPTTTRTNITTSTTLTPQTQRQKRPNRGVRSTTPVALISKSCHHSASTPQPYASSSNLNAFLGSFTSQVNSSSMGLSMQEFTRAHHDPQQGVMMTVSSPPHHHHLHYDPQQDDSHDHHLSSSSAPQIYSPFTMMYTTQQQPQQQPPQQTPPESTNQPQKPFMACYFPRQPQNLERSQSQALTSPQTSVVVSFGEHPKETCQNVLFVGNDNQQRTIQEKVKTKPVMQLPSIDEWYQKEGGDVEKSSLLYNKLLLSTNNKKRKIEKQQQRENHKEELSIHPHVSTAIPSSNHSKVGPISTNLVDATSGLEISGIVVNHFDSYNDKLNVDESSLGRSGGHGMDSHRFLSKNFPSTLHATSRPNVRGHKTMTLFTDHQSSSQSLSTTTRPIQQPPFSSLSTTAITQQQPTCPSNVVGMEKMINLDTTNDMSNHHATTLVTTPTTNQQPLLKHATTTTTTTTLVTISGHNHPQPPHVTTNYLKDDHPPLLPQQQHVNSNEQDLSSTRSFIHLSQPSHVESSSDSPHPFQPVMHVQQYGFPNDPQQQQTSTSLMVPSSLTFPQQTTTSSTTGNLGHTVTMSNIEWISSSTTTMTPQSSPRMKKQKRKPKSSSSTPVAFQNETCSSPQLSPSSFNNNNTRFPVKYNNTSIPPYPLNSTPPLQQLQFMDSNSSSPKASNNNQRRRKSSPSVITNPTNGFLMQNEYEQFNKGEHDIQRKAKGEKIIKYTHYKF</sequence>
<dbReference type="AlphaFoldDB" id="A0A6A5B2R0"/>
<feature type="region of interest" description="Disordered" evidence="1">
    <location>
        <begin position="1"/>
        <end position="30"/>
    </location>
</feature>
<accession>A0A6A5B2R0</accession>
<feature type="region of interest" description="Disordered" evidence="1">
    <location>
        <begin position="642"/>
        <end position="753"/>
    </location>
</feature>
<feature type="compositionally biased region" description="Basic residues" evidence="1">
    <location>
        <begin position="657"/>
        <end position="666"/>
    </location>
</feature>
<feature type="compositionally biased region" description="Low complexity" evidence="1">
    <location>
        <begin position="51"/>
        <end position="82"/>
    </location>
</feature>
<reference evidence="2 3" key="1">
    <citation type="journal article" date="2019" name="Sci. Rep.">
        <title>Nanopore sequencing improves the draft genome of the human pathogenic amoeba Naegleria fowleri.</title>
        <authorList>
            <person name="Liechti N."/>
            <person name="Schurch N."/>
            <person name="Bruggmann R."/>
            <person name="Wittwer M."/>
        </authorList>
    </citation>
    <scope>NUCLEOTIDE SEQUENCE [LARGE SCALE GENOMIC DNA]</scope>
    <source>
        <strain evidence="2 3">ATCC 30894</strain>
    </source>
</reference>
<feature type="compositionally biased region" description="Basic and acidic residues" evidence="1">
    <location>
        <begin position="169"/>
        <end position="182"/>
    </location>
</feature>
<proteinExistence type="predicted"/>
<evidence type="ECO:0000313" key="3">
    <source>
        <dbReference type="Proteomes" id="UP000444721"/>
    </source>
</evidence>
<name>A0A6A5B2R0_NAEFO</name>
<dbReference type="EMBL" id="VFQX01000061">
    <property type="protein sequence ID" value="KAF0973373.1"/>
    <property type="molecule type" value="Genomic_DNA"/>
</dbReference>
<feature type="compositionally biased region" description="Polar residues" evidence="1">
    <location>
        <begin position="19"/>
        <end position="29"/>
    </location>
</feature>
<feature type="compositionally biased region" description="Polar residues" evidence="1">
    <location>
        <begin position="448"/>
        <end position="470"/>
    </location>
</feature>
<organism evidence="2 3">
    <name type="scientific">Naegleria fowleri</name>
    <name type="common">Brain eating amoeba</name>
    <dbReference type="NCBI Taxonomy" id="5763"/>
    <lineage>
        <taxon>Eukaryota</taxon>
        <taxon>Discoba</taxon>
        <taxon>Heterolobosea</taxon>
        <taxon>Tetramitia</taxon>
        <taxon>Eutetramitia</taxon>
        <taxon>Vahlkampfiidae</taxon>
        <taxon>Naegleria</taxon>
    </lineage>
</organism>
<dbReference type="RefSeq" id="XP_044558086.1">
    <property type="nucleotide sequence ID" value="XM_044712449.1"/>
</dbReference>
<feature type="compositionally biased region" description="Polar residues" evidence="1">
    <location>
        <begin position="743"/>
        <end position="753"/>
    </location>
</feature>
<feature type="region of interest" description="Disordered" evidence="1">
    <location>
        <begin position="50"/>
        <end position="94"/>
    </location>
</feature>